<keyword evidence="2" id="KW-0285">Flavoprotein</keyword>
<dbReference type="GO" id="GO:0050131">
    <property type="term" value="F:N-methyl-L-amino-acid oxidase activity"/>
    <property type="evidence" value="ECO:0007669"/>
    <property type="project" value="UniProtKB-EC"/>
</dbReference>
<evidence type="ECO:0000256" key="1">
    <source>
        <dbReference type="ARBA" id="ARBA00001974"/>
    </source>
</evidence>
<keyword evidence="4 7" id="KW-0560">Oxidoreductase</keyword>
<dbReference type="Gene3D" id="3.30.9.10">
    <property type="entry name" value="D-Amino Acid Oxidase, subunit A, domain 2"/>
    <property type="match status" value="1"/>
</dbReference>
<keyword evidence="3" id="KW-0274">FAD</keyword>
<evidence type="ECO:0000256" key="5">
    <source>
        <dbReference type="SAM" id="MobiDB-lite"/>
    </source>
</evidence>
<evidence type="ECO:0000313" key="7">
    <source>
        <dbReference type="EMBL" id="UUT36232.1"/>
    </source>
</evidence>
<protein>
    <submittedName>
        <fullName evidence="7">N-methyl-L-tryptophan oxidase</fullName>
        <ecNumber evidence="7">1.5.3.2</ecNumber>
    </submittedName>
</protein>
<dbReference type="InterPro" id="IPR036188">
    <property type="entry name" value="FAD/NAD-bd_sf"/>
</dbReference>
<accession>A0ABY5NM31</accession>
<name>A0ABY5NM31_9MICO</name>
<dbReference type="SUPFAM" id="SSF51905">
    <property type="entry name" value="FAD/NAD(P)-binding domain"/>
    <property type="match status" value="1"/>
</dbReference>
<dbReference type="SUPFAM" id="SSF54373">
    <property type="entry name" value="FAD-linked reductases, C-terminal domain"/>
    <property type="match status" value="1"/>
</dbReference>
<dbReference type="EC" id="1.5.3.2" evidence="7"/>
<feature type="domain" description="FAD dependent oxidoreductase" evidence="6">
    <location>
        <begin position="45"/>
        <end position="398"/>
    </location>
</feature>
<dbReference type="RefSeq" id="WP_259612881.1">
    <property type="nucleotide sequence ID" value="NZ_CP091139.2"/>
</dbReference>
<evidence type="ECO:0000313" key="8">
    <source>
        <dbReference type="Proteomes" id="UP001054811"/>
    </source>
</evidence>
<evidence type="ECO:0000256" key="2">
    <source>
        <dbReference type="ARBA" id="ARBA00022630"/>
    </source>
</evidence>
<dbReference type="Proteomes" id="UP001054811">
    <property type="component" value="Chromosome"/>
</dbReference>
<keyword evidence="8" id="KW-1185">Reference proteome</keyword>
<dbReference type="Pfam" id="PF01266">
    <property type="entry name" value="DAO"/>
    <property type="match status" value="1"/>
</dbReference>
<organism evidence="7 8">
    <name type="scientific">Microbacterium elymi</name>
    <dbReference type="NCBI Taxonomy" id="2909587"/>
    <lineage>
        <taxon>Bacteria</taxon>
        <taxon>Bacillati</taxon>
        <taxon>Actinomycetota</taxon>
        <taxon>Actinomycetes</taxon>
        <taxon>Micrococcales</taxon>
        <taxon>Microbacteriaceae</taxon>
        <taxon>Microbacterium</taxon>
    </lineage>
</organism>
<evidence type="ECO:0000256" key="3">
    <source>
        <dbReference type="ARBA" id="ARBA00022827"/>
    </source>
</evidence>
<dbReference type="PANTHER" id="PTHR10961:SF7">
    <property type="entry name" value="FAD DEPENDENT OXIDOREDUCTASE DOMAIN-CONTAINING PROTEIN"/>
    <property type="match status" value="1"/>
</dbReference>
<feature type="compositionally biased region" description="Basic and acidic residues" evidence="5">
    <location>
        <begin position="10"/>
        <end position="34"/>
    </location>
</feature>
<sequence>MNADIATLLDEGRHRRHPERERSRPVARGDRKVNADEMGSGYSHIVIGAGAIGSATAYALADAGADRVLVIEQFDLIHGFGSSGDHSRIIRHAYQSTDYTGLTPAMFRAWETIENRSGCKLYTRTGGLDLAQTGTPGEDVLYSYKAALDARSHPYENLTVDEIRARYPQWRLDDDVVGIFQQDGGLLDIRRAVSTMTSLALSAGVTFLPRTTVTGIDVRDRGVSVSTSAGAFDADNLVVAVGSWIQDLTADLGLDLPITLSQEQVTYVATPQLNAFRPEDFPVWLYHGEAYGDFYGFPVYGEAAIKIGRDMRAHFIERDQRRFDPDAEEAAYLVEFLRRHLPDGVGPVLMSRTCVYDLTPDRDFILDTLPGSPHVAVFVGAGHAGKFAALVGSILADLVTAGATEHEISPFQITRAALTDRGFHPVWA</sequence>
<evidence type="ECO:0000259" key="6">
    <source>
        <dbReference type="Pfam" id="PF01266"/>
    </source>
</evidence>
<gene>
    <name evidence="7" type="primary">solA</name>
    <name evidence="7" type="ORF">L2X98_24815</name>
</gene>
<dbReference type="InterPro" id="IPR045170">
    <property type="entry name" value="MTOX"/>
</dbReference>
<dbReference type="EMBL" id="CP091139">
    <property type="protein sequence ID" value="UUT36232.1"/>
    <property type="molecule type" value="Genomic_DNA"/>
</dbReference>
<proteinExistence type="predicted"/>
<feature type="region of interest" description="Disordered" evidence="5">
    <location>
        <begin position="1"/>
        <end position="34"/>
    </location>
</feature>
<evidence type="ECO:0000256" key="4">
    <source>
        <dbReference type="ARBA" id="ARBA00023002"/>
    </source>
</evidence>
<dbReference type="NCBIfam" id="NF008425">
    <property type="entry name" value="PRK11259.1"/>
    <property type="match status" value="1"/>
</dbReference>
<dbReference type="InterPro" id="IPR006076">
    <property type="entry name" value="FAD-dep_OxRdtase"/>
</dbReference>
<reference evidence="7" key="1">
    <citation type="submission" date="2022-01" db="EMBL/GenBank/DDBJ databases">
        <title>Microbacterium eymi and Microbacterium rhizovicinus sp. nov., isolated from the rhizospheric soil of Elymus tsukushiensis, a plant native to the Dokdo Islands, Republic of Korea.</title>
        <authorList>
            <person name="Hwang Y.J."/>
        </authorList>
    </citation>
    <scope>NUCLEOTIDE SEQUENCE</scope>
    <source>
        <strain evidence="7">KUDC0405</strain>
    </source>
</reference>
<comment type="cofactor">
    <cofactor evidence="1">
        <name>FAD</name>
        <dbReference type="ChEBI" id="CHEBI:57692"/>
    </cofactor>
</comment>
<dbReference type="Gene3D" id="3.50.50.60">
    <property type="entry name" value="FAD/NAD(P)-binding domain"/>
    <property type="match status" value="1"/>
</dbReference>
<dbReference type="PANTHER" id="PTHR10961">
    <property type="entry name" value="PEROXISOMAL SARCOSINE OXIDASE"/>
    <property type="match status" value="1"/>
</dbReference>